<sequence length="459" mass="48141">MADSSWTLARIWAALKKMWLVIGLATVLGAGIAFGISLSTTPTYLSRATLYFSIGHGNSGSDLNQGTTYAQNQMLSFAQLATSSRVLDPVIQKMGLDTTTTALARDIDIVTPNDTLILEIRATAASPDKAAALANAVAASLSTVVDDLSPSTSAGSPSISASLVDKAVPPEFQTSPNKPRDTILGALVGAVVGVVLSIVWSLFDSRIPSEAVLRGAVDAPTLGSVTRVPGAAGNVGLIVTRDPLGRTSEEFRRIRSALSYAAVDRRMRRILITSSSPGEGKSTFAANLALTLAALKSRVLLIDADLRRPRIADEFGIEGAIGLTTVLVGEVSFADAKLSRPGTTLDILPAGAVPPNPAELLTSDAMQALLEEASVDYDYVVLDAPPISSVADANLMSPLVDGAIVIVDAMKTHRSQLSAALQSFQAAGGRVIGLVLNRARRPRHTDVYYAEWAARNAKQ</sequence>
<evidence type="ECO:0000256" key="8">
    <source>
        <dbReference type="ARBA" id="ARBA00023136"/>
    </source>
</evidence>
<dbReference type="CDD" id="cd05387">
    <property type="entry name" value="BY-kinase"/>
    <property type="match status" value="1"/>
</dbReference>
<comment type="subcellular location">
    <subcellularLocation>
        <location evidence="1">Cell membrane</location>
        <topology evidence="1">Multi-pass membrane protein</topology>
    </subcellularLocation>
</comment>
<evidence type="ECO:0000256" key="2">
    <source>
        <dbReference type="ARBA" id="ARBA00006683"/>
    </source>
</evidence>
<dbReference type="EMBL" id="PPCV01000004">
    <property type="protein sequence ID" value="RXW32486.1"/>
    <property type="molecule type" value="Genomic_DNA"/>
</dbReference>
<dbReference type="InterPro" id="IPR027417">
    <property type="entry name" value="P-loop_NTPase"/>
</dbReference>
<comment type="caution">
    <text evidence="12">The sequence shown here is derived from an EMBL/GenBank/DDBJ whole genome shotgun (WGS) entry which is preliminary data.</text>
</comment>
<dbReference type="Pfam" id="PF01656">
    <property type="entry name" value="CbiA"/>
    <property type="match status" value="1"/>
</dbReference>
<evidence type="ECO:0000256" key="7">
    <source>
        <dbReference type="ARBA" id="ARBA00022989"/>
    </source>
</evidence>
<dbReference type="OrthoDB" id="9812433at2"/>
<keyword evidence="7 9" id="KW-1133">Transmembrane helix</keyword>
<evidence type="ECO:0000313" key="13">
    <source>
        <dbReference type="Proteomes" id="UP000290624"/>
    </source>
</evidence>
<evidence type="ECO:0000256" key="4">
    <source>
        <dbReference type="ARBA" id="ARBA00022692"/>
    </source>
</evidence>
<keyword evidence="6" id="KW-0067">ATP-binding</keyword>
<dbReference type="GO" id="GO:0004715">
    <property type="term" value="F:non-membrane spanning protein tyrosine kinase activity"/>
    <property type="evidence" value="ECO:0007669"/>
    <property type="project" value="UniProtKB-EC"/>
</dbReference>
<dbReference type="InterPro" id="IPR003856">
    <property type="entry name" value="LPS_length_determ_N"/>
</dbReference>
<dbReference type="AlphaFoldDB" id="A0A4Q2EIF1"/>
<accession>A0A4Q2EIF1</accession>
<evidence type="ECO:0000256" key="3">
    <source>
        <dbReference type="ARBA" id="ARBA00022475"/>
    </source>
</evidence>
<evidence type="ECO:0000259" key="10">
    <source>
        <dbReference type="Pfam" id="PF01656"/>
    </source>
</evidence>
<dbReference type="GO" id="GO:0005886">
    <property type="term" value="C:plasma membrane"/>
    <property type="evidence" value="ECO:0007669"/>
    <property type="project" value="UniProtKB-SubCell"/>
</dbReference>
<dbReference type="InterPro" id="IPR050445">
    <property type="entry name" value="Bact_polysacc_biosynth/exp"/>
</dbReference>
<evidence type="ECO:0000256" key="1">
    <source>
        <dbReference type="ARBA" id="ARBA00004651"/>
    </source>
</evidence>
<evidence type="ECO:0000256" key="5">
    <source>
        <dbReference type="ARBA" id="ARBA00022741"/>
    </source>
</evidence>
<evidence type="ECO:0000256" key="9">
    <source>
        <dbReference type="SAM" id="Phobius"/>
    </source>
</evidence>
<proteinExistence type="inferred from homology"/>
<keyword evidence="3" id="KW-1003">Cell membrane</keyword>
<organism evidence="12 13">
    <name type="scientific">Propioniciclava flava</name>
    <dbReference type="NCBI Taxonomy" id="2072026"/>
    <lineage>
        <taxon>Bacteria</taxon>
        <taxon>Bacillati</taxon>
        <taxon>Actinomycetota</taxon>
        <taxon>Actinomycetes</taxon>
        <taxon>Propionibacteriales</taxon>
        <taxon>Propionibacteriaceae</taxon>
        <taxon>Propioniciclava</taxon>
    </lineage>
</organism>
<dbReference type="Gene3D" id="3.40.50.300">
    <property type="entry name" value="P-loop containing nucleotide triphosphate hydrolases"/>
    <property type="match status" value="1"/>
</dbReference>
<reference evidence="12 13" key="1">
    <citation type="submission" date="2018-01" db="EMBL/GenBank/DDBJ databases">
        <title>Lactibacter flavus gen. nov., sp. nov., a novel bacterium of the family Propionibacteriaceae isolated from raw milk and dairy products.</title>
        <authorList>
            <person name="Wenning M."/>
            <person name="Breitenwieser F."/>
            <person name="Huptas C."/>
            <person name="von Neubeck M."/>
            <person name="Busse H.-J."/>
            <person name="Scherer S."/>
        </authorList>
    </citation>
    <scope>NUCLEOTIDE SEQUENCE [LARGE SCALE GENOMIC DNA]</scope>
    <source>
        <strain evidence="12 13">VG341</strain>
    </source>
</reference>
<feature type="domain" description="Polysaccharide chain length determinant N-terminal" evidence="11">
    <location>
        <begin position="8"/>
        <end position="93"/>
    </location>
</feature>
<dbReference type="PANTHER" id="PTHR32309">
    <property type="entry name" value="TYROSINE-PROTEIN KINASE"/>
    <property type="match status" value="1"/>
</dbReference>
<dbReference type="Pfam" id="PF02706">
    <property type="entry name" value="Wzz"/>
    <property type="match status" value="1"/>
</dbReference>
<evidence type="ECO:0000259" key="11">
    <source>
        <dbReference type="Pfam" id="PF02706"/>
    </source>
</evidence>
<dbReference type="PANTHER" id="PTHR32309:SF31">
    <property type="entry name" value="CAPSULAR EXOPOLYSACCHARIDE FAMILY"/>
    <property type="match status" value="1"/>
</dbReference>
<keyword evidence="8 9" id="KW-0472">Membrane</keyword>
<feature type="transmembrane region" description="Helical" evidence="9">
    <location>
        <begin position="183"/>
        <end position="203"/>
    </location>
</feature>
<dbReference type="GO" id="GO:0005524">
    <property type="term" value="F:ATP binding"/>
    <property type="evidence" value="ECO:0007669"/>
    <property type="project" value="UniProtKB-KW"/>
</dbReference>
<dbReference type="InterPro" id="IPR005702">
    <property type="entry name" value="Wzc-like_C"/>
</dbReference>
<evidence type="ECO:0000256" key="6">
    <source>
        <dbReference type="ARBA" id="ARBA00022840"/>
    </source>
</evidence>
<dbReference type="InterPro" id="IPR002586">
    <property type="entry name" value="CobQ/CobB/MinD/ParA_Nub-bd_dom"/>
</dbReference>
<name>A0A4Q2EIF1_9ACTN</name>
<protein>
    <submittedName>
        <fullName evidence="12">Capsular biosynthesis protein</fullName>
    </submittedName>
</protein>
<keyword evidence="5" id="KW-0547">Nucleotide-binding</keyword>
<comment type="similarity">
    <text evidence="2">Belongs to the CpsC/CapA family.</text>
</comment>
<keyword evidence="4 9" id="KW-0812">Transmembrane</keyword>
<dbReference type="NCBIfam" id="TIGR01007">
    <property type="entry name" value="eps_fam"/>
    <property type="match status" value="1"/>
</dbReference>
<dbReference type="SUPFAM" id="SSF52540">
    <property type="entry name" value="P-loop containing nucleoside triphosphate hydrolases"/>
    <property type="match status" value="1"/>
</dbReference>
<evidence type="ECO:0000313" key="12">
    <source>
        <dbReference type="EMBL" id="RXW32486.1"/>
    </source>
</evidence>
<feature type="domain" description="CobQ/CobB/MinD/ParA nucleotide binding" evidence="10">
    <location>
        <begin position="270"/>
        <end position="449"/>
    </location>
</feature>
<keyword evidence="13" id="KW-1185">Reference proteome</keyword>
<dbReference type="Proteomes" id="UP000290624">
    <property type="component" value="Unassembled WGS sequence"/>
</dbReference>
<feature type="transmembrane region" description="Helical" evidence="9">
    <location>
        <begin position="18"/>
        <end position="38"/>
    </location>
</feature>
<gene>
    <name evidence="12" type="ORF">C1706_07840</name>
</gene>